<accession>A0A9E8KPY0</accession>
<dbReference type="RefSeq" id="WP_251811537.1">
    <property type="nucleotide sequence ID" value="NZ_CP101527.1"/>
</dbReference>
<sequence length="307" mass="34621">MKTAYISHHDCTLHNMGAEHPESPLRLTAILDQLQDTRLNQELDFMRAELVNPDHVRRVHPATYVEQLDLIQPKKGRIYADEDTIMMPDTMRAAKLAAGAAVQAVDAVMSGQNKNAFCATRPPGHHAERNKTMGFCFYNNIAVAAKHALDFHGLERVAIIDFDVHQGNGTVDIFQNDPRVLVCSSFQHPYYPFSHHAVDQPNILNLPLEAHTQGLSFRNKTEAAWLNELQNHKPQLILISAGFDAHKNDPMADLELDKTDYRWITQMLMDVAKYYSNDRIVSILEGGYNLKALAESAEQHLEVLAGY</sequence>
<dbReference type="Pfam" id="PF00850">
    <property type="entry name" value="Hist_deacetyl"/>
    <property type="match status" value="1"/>
</dbReference>
<feature type="domain" description="Histone deacetylase" evidence="2">
    <location>
        <begin position="20"/>
        <end position="304"/>
    </location>
</feature>
<keyword evidence="4" id="KW-1185">Reference proteome</keyword>
<comment type="similarity">
    <text evidence="1">Belongs to the histone deacetylase family.</text>
</comment>
<protein>
    <submittedName>
        <fullName evidence="3">Histone deacetylase family protein</fullName>
    </submittedName>
</protein>
<reference evidence="3" key="1">
    <citation type="submission" date="2022-07" db="EMBL/GenBank/DDBJ databases">
        <title>Alkalimarinus sp. nov., isolated from gut of a Alitta virens.</title>
        <authorList>
            <person name="Yang A.I."/>
            <person name="Shin N.-R."/>
        </authorList>
    </citation>
    <scope>NUCLEOTIDE SEQUENCE</scope>
    <source>
        <strain evidence="3">FA028</strain>
    </source>
</reference>
<dbReference type="CDD" id="cd11599">
    <property type="entry name" value="HDAC_classII_2"/>
    <property type="match status" value="1"/>
</dbReference>
<dbReference type="Proteomes" id="UP001164472">
    <property type="component" value="Chromosome"/>
</dbReference>
<dbReference type="PANTHER" id="PTHR10625">
    <property type="entry name" value="HISTONE DEACETYLASE HDAC1-RELATED"/>
    <property type="match status" value="1"/>
</dbReference>
<name>A0A9E8KPY0_9ALTE</name>
<dbReference type="InterPro" id="IPR000286">
    <property type="entry name" value="HDACs"/>
</dbReference>
<dbReference type="SUPFAM" id="SSF52768">
    <property type="entry name" value="Arginase/deacetylase"/>
    <property type="match status" value="1"/>
</dbReference>
<evidence type="ECO:0000313" key="4">
    <source>
        <dbReference type="Proteomes" id="UP001164472"/>
    </source>
</evidence>
<gene>
    <name evidence="3" type="ORF">NNL22_04165</name>
</gene>
<dbReference type="InterPro" id="IPR037138">
    <property type="entry name" value="His_deacetylse_dom_sf"/>
</dbReference>
<dbReference type="PANTHER" id="PTHR10625:SF10">
    <property type="entry name" value="HISTONE DEACETYLASE HDAC1"/>
    <property type="match status" value="1"/>
</dbReference>
<evidence type="ECO:0000256" key="1">
    <source>
        <dbReference type="ARBA" id="ARBA00005947"/>
    </source>
</evidence>
<dbReference type="EMBL" id="CP101527">
    <property type="protein sequence ID" value="UZW75788.1"/>
    <property type="molecule type" value="Genomic_DNA"/>
</dbReference>
<evidence type="ECO:0000259" key="2">
    <source>
        <dbReference type="Pfam" id="PF00850"/>
    </source>
</evidence>
<dbReference type="PRINTS" id="PR01270">
    <property type="entry name" value="HDASUPER"/>
</dbReference>
<dbReference type="GO" id="GO:0004407">
    <property type="term" value="F:histone deacetylase activity"/>
    <property type="evidence" value="ECO:0007669"/>
    <property type="project" value="TreeGrafter"/>
</dbReference>
<dbReference type="GO" id="GO:0040029">
    <property type="term" value="P:epigenetic regulation of gene expression"/>
    <property type="evidence" value="ECO:0007669"/>
    <property type="project" value="TreeGrafter"/>
</dbReference>
<evidence type="ECO:0000313" key="3">
    <source>
        <dbReference type="EMBL" id="UZW75788.1"/>
    </source>
</evidence>
<dbReference type="KEGG" id="asem:NNL22_04165"/>
<dbReference type="AlphaFoldDB" id="A0A9E8KPY0"/>
<dbReference type="Gene3D" id="3.40.800.20">
    <property type="entry name" value="Histone deacetylase domain"/>
    <property type="match status" value="1"/>
</dbReference>
<dbReference type="InterPro" id="IPR023696">
    <property type="entry name" value="Ureohydrolase_dom_sf"/>
</dbReference>
<proteinExistence type="inferred from homology"/>
<dbReference type="InterPro" id="IPR023801">
    <property type="entry name" value="His_deacetylse_dom"/>
</dbReference>
<organism evidence="3 4">
    <name type="scientific">Alkalimarinus sediminis</name>
    <dbReference type="NCBI Taxonomy" id="1632866"/>
    <lineage>
        <taxon>Bacteria</taxon>
        <taxon>Pseudomonadati</taxon>
        <taxon>Pseudomonadota</taxon>
        <taxon>Gammaproteobacteria</taxon>
        <taxon>Alteromonadales</taxon>
        <taxon>Alteromonadaceae</taxon>
        <taxon>Alkalimarinus</taxon>
    </lineage>
</organism>